<name>A0A562LB20_9GAMM</name>
<evidence type="ECO:0000313" key="4">
    <source>
        <dbReference type="Proteomes" id="UP000315167"/>
    </source>
</evidence>
<comment type="caution">
    <text evidence="3">The sequence shown here is derived from an EMBL/GenBank/DDBJ whole genome shotgun (WGS) entry which is preliminary data.</text>
</comment>
<keyword evidence="1" id="KW-0175">Coiled coil</keyword>
<sequence length="632" mass="72281">MTDKAKEGPDHGKLLRQFEESFDETQEARREAERDRDYYDNKQLTQEELATLAQRKQPPVISNRIKPKVDALLGFEKRQRTDPKAYPRTPKHEQEADSVTDAIRFVCDQNRFSMIRSEAAENMFIEGIGAATVTAAKSSDGQMDVRLTAVPWDRFYYDPHSRRRDFSDAGYKGVVLWMDEADALSQFSGKEDVLRGCYVDSETEGETYDDRPRFAWSDKKRKRVRVLQHRWREKGVWMTAIVCKGGFLRDPQESPYLDEDGNPECDLIAVSAYVDRDNNRYGAVRTMISPQDEINKRRSKALHLLNSKKIIAEQGAVLDVEQARREAARPDGYLEVAPTMRFEFVDEPGLVQGQFMLLQEAKAEIDASGVNPALEGDLKAPSGRAVEALTQAGLAEQAIAFDALRDWSWRVYRAVWHRVRQYWTEERWIRVTDDERNLKWVAINKPVLDELGQPTGQVDNQLSELDIDLILEDGPDSVTIQSEQFEQLVELKKADPQSISSRAVIEASSLRNKDKILEEMEQGGIPPQVQQQMQEMQQALEQCQQQLQEAEQKAGQEQEKAQSILSKAQADIQVAEANLARERAEMQLAQLQWEMEQAAKGREFELRQYEAETARMAALKPEPANEQPNQAQ</sequence>
<organism evidence="3 4">
    <name type="scientific">Luteimonas cucumeris</name>
    <dbReference type="NCBI Taxonomy" id="985012"/>
    <lineage>
        <taxon>Bacteria</taxon>
        <taxon>Pseudomonadati</taxon>
        <taxon>Pseudomonadota</taxon>
        <taxon>Gammaproteobacteria</taxon>
        <taxon>Lysobacterales</taxon>
        <taxon>Lysobacteraceae</taxon>
        <taxon>Luteimonas</taxon>
    </lineage>
</organism>
<feature type="coiled-coil region" evidence="1">
    <location>
        <begin position="529"/>
        <end position="601"/>
    </location>
</feature>
<evidence type="ECO:0008006" key="5">
    <source>
        <dbReference type="Google" id="ProtNLM"/>
    </source>
</evidence>
<feature type="compositionally biased region" description="Basic and acidic residues" evidence="2">
    <location>
        <begin position="26"/>
        <end position="40"/>
    </location>
</feature>
<feature type="compositionally biased region" description="Basic and acidic residues" evidence="2">
    <location>
        <begin position="77"/>
        <end position="95"/>
    </location>
</feature>
<dbReference type="Proteomes" id="UP000315167">
    <property type="component" value="Unassembled WGS sequence"/>
</dbReference>
<evidence type="ECO:0000256" key="2">
    <source>
        <dbReference type="SAM" id="MobiDB-lite"/>
    </source>
</evidence>
<feature type="region of interest" description="Disordered" evidence="2">
    <location>
        <begin position="77"/>
        <end position="97"/>
    </location>
</feature>
<dbReference type="AlphaFoldDB" id="A0A562LB20"/>
<feature type="region of interest" description="Disordered" evidence="2">
    <location>
        <begin position="1"/>
        <end position="40"/>
    </location>
</feature>
<reference evidence="3 4" key="1">
    <citation type="journal article" date="2015" name="Stand. Genomic Sci.">
        <title>Genomic Encyclopedia of Bacterial and Archaeal Type Strains, Phase III: the genomes of soil and plant-associated and newly described type strains.</title>
        <authorList>
            <person name="Whitman W.B."/>
            <person name="Woyke T."/>
            <person name="Klenk H.P."/>
            <person name="Zhou Y."/>
            <person name="Lilburn T.G."/>
            <person name="Beck B.J."/>
            <person name="De Vos P."/>
            <person name="Vandamme P."/>
            <person name="Eisen J.A."/>
            <person name="Garrity G."/>
            <person name="Hugenholtz P."/>
            <person name="Kyrpides N.C."/>
        </authorList>
    </citation>
    <scope>NUCLEOTIDE SEQUENCE [LARGE SCALE GENOMIC DNA]</scope>
    <source>
        <strain evidence="3 4">CGMCC 1.10821</strain>
    </source>
</reference>
<dbReference type="RefSeq" id="WP_144898468.1">
    <property type="nucleotide sequence ID" value="NZ_VLKN01000002.1"/>
</dbReference>
<evidence type="ECO:0000256" key="1">
    <source>
        <dbReference type="SAM" id="Coils"/>
    </source>
</evidence>
<keyword evidence="4" id="KW-1185">Reference proteome</keyword>
<proteinExistence type="predicted"/>
<dbReference type="InterPro" id="IPR032427">
    <property type="entry name" value="P22_portal"/>
</dbReference>
<dbReference type="OrthoDB" id="8564969at2"/>
<gene>
    <name evidence="3" type="ORF">IP90_00946</name>
</gene>
<protein>
    <recommendedName>
        <fullName evidence="5">Phage P22-like portal protein</fullName>
    </recommendedName>
</protein>
<dbReference type="EMBL" id="VLKN01000002">
    <property type="protein sequence ID" value="TWI04808.1"/>
    <property type="molecule type" value="Genomic_DNA"/>
</dbReference>
<accession>A0A562LB20</accession>
<feature type="compositionally biased region" description="Basic and acidic residues" evidence="2">
    <location>
        <begin position="1"/>
        <end position="19"/>
    </location>
</feature>
<dbReference type="Pfam" id="PF16510">
    <property type="entry name" value="P22_portal"/>
    <property type="match status" value="1"/>
</dbReference>
<evidence type="ECO:0000313" key="3">
    <source>
        <dbReference type="EMBL" id="TWI04808.1"/>
    </source>
</evidence>